<keyword evidence="3" id="KW-1185">Reference proteome</keyword>
<organism evidence="2 3">
    <name type="scientific">Carnegiea gigantea</name>
    <dbReference type="NCBI Taxonomy" id="171969"/>
    <lineage>
        <taxon>Eukaryota</taxon>
        <taxon>Viridiplantae</taxon>
        <taxon>Streptophyta</taxon>
        <taxon>Embryophyta</taxon>
        <taxon>Tracheophyta</taxon>
        <taxon>Spermatophyta</taxon>
        <taxon>Magnoliopsida</taxon>
        <taxon>eudicotyledons</taxon>
        <taxon>Gunneridae</taxon>
        <taxon>Pentapetalae</taxon>
        <taxon>Caryophyllales</taxon>
        <taxon>Cactineae</taxon>
        <taxon>Cactaceae</taxon>
        <taxon>Cactoideae</taxon>
        <taxon>Echinocereeae</taxon>
        <taxon>Carnegiea</taxon>
    </lineage>
</organism>
<feature type="region of interest" description="Disordered" evidence="1">
    <location>
        <begin position="149"/>
        <end position="230"/>
    </location>
</feature>
<dbReference type="OrthoDB" id="1939383at2759"/>
<gene>
    <name evidence="2" type="ORF">Cgig2_002038</name>
</gene>
<evidence type="ECO:0000256" key="1">
    <source>
        <dbReference type="SAM" id="MobiDB-lite"/>
    </source>
</evidence>
<sequence>MALDANNGHFLLAYGVVEKENKDNWAYFFRAFKQILVCNVYTKQVHKPALESIKRESIAGYEWLHMEPIEHWPRSIFDVVDGITPFTVDFNQRHWDYMVGDITSIPHKYEARCILGERPDIESFVHPTYIIKSYLHTYDVTMHPTKEHCPNYRDQKIRPQSERRRDATKLRKEYPRTNTYSSSKCKQYCHNSGSHRKGGVLEIKRCKDKPKKKKDEGHTRKLYLAKDLPT</sequence>
<name>A0A9Q1QD33_9CARY</name>
<accession>A0A9Q1QD33</accession>
<dbReference type="AlphaFoldDB" id="A0A9Q1QD33"/>
<dbReference type="EMBL" id="JAKOGI010000318">
    <property type="protein sequence ID" value="KAJ8437071.1"/>
    <property type="molecule type" value="Genomic_DNA"/>
</dbReference>
<reference evidence="2" key="1">
    <citation type="submission" date="2022-04" db="EMBL/GenBank/DDBJ databases">
        <title>Carnegiea gigantea Genome sequencing and assembly v2.</title>
        <authorList>
            <person name="Copetti D."/>
            <person name="Sanderson M.J."/>
            <person name="Burquez A."/>
            <person name="Wojciechowski M.F."/>
        </authorList>
    </citation>
    <scope>NUCLEOTIDE SEQUENCE</scope>
    <source>
        <strain evidence="2">SGP5-SGP5p</strain>
        <tissue evidence="2">Aerial part</tissue>
    </source>
</reference>
<proteinExistence type="predicted"/>
<protein>
    <submittedName>
        <fullName evidence="2">Uncharacterized protein</fullName>
    </submittedName>
</protein>
<evidence type="ECO:0000313" key="2">
    <source>
        <dbReference type="EMBL" id="KAJ8437071.1"/>
    </source>
</evidence>
<dbReference type="Proteomes" id="UP001153076">
    <property type="component" value="Unassembled WGS sequence"/>
</dbReference>
<evidence type="ECO:0000313" key="3">
    <source>
        <dbReference type="Proteomes" id="UP001153076"/>
    </source>
</evidence>
<comment type="caution">
    <text evidence="2">The sequence shown here is derived from an EMBL/GenBank/DDBJ whole genome shotgun (WGS) entry which is preliminary data.</text>
</comment>
<feature type="compositionally biased region" description="Polar residues" evidence="1">
    <location>
        <begin position="176"/>
        <end position="192"/>
    </location>
</feature>
<feature type="compositionally biased region" description="Basic and acidic residues" evidence="1">
    <location>
        <begin position="149"/>
        <end position="175"/>
    </location>
</feature>